<dbReference type="InterPro" id="IPR048863">
    <property type="entry name" value="BRR2_plug"/>
</dbReference>
<dbReference type="SUPFAM" id="SSF81296">
    <property type="entry name" value="E set domains"/>
    <property type="match status" value="1"/>
</dbReference>
<gene>
    <name evidence="14" type="ORF">AG1IA_04124</name>
</gene>
<comment type="subcellular location">
    <subcellularLocation>
        <location evidence="1">Nucleus</location>
    </subcellularLocation>
</comment>
<dbReference type="Pfam" id="PF18149">
    <property type="entry name" value="Helicase_PWI"/>
    <property type="match status" value="1"/>
</dbReference>
<dbReference type="SUPFAM" id="SSF158702">
    <property type="entry name" value="Sec63 N-terminal domain-like"/>
    <property type="match status" value="2"/>
</dbReference>
<dbReference type="InterPro" id="IPR036388">
    <property type="entry name" value="WH-like_DNA-bd_sf"/>
</dbReference>
<evidence type="ECO:0000256" key="9">
    <source>
        <dbReference type="ARBA" id="ARBA00023242"/>
    </source>
</evidence>
<dbReference type="GO" id="GO:0005682">
    <property type="term" value="C:U5 snRNP"/>
    <property type="evidence" value="ECO:0007669"/>
    <property type="project" value="UniProtKB-ARBA"/>
</dbReference>
<dbReference type="Gene3D" id="3.40.50.300">
    <property type="entry name" value="P-loop containing nucleotide triphosphate hydrolases"/>
    <property type="match status" value="4"/>
</dbReference>
<dbReference type="FunFam" id="2.60.40.150:FF:000133">
    <property type="entry name" value="Pre-mRNA splicing helicase, putative"/>
    <property type="match status" value="1"/>
</dbReference>
<feature type="compositionally biased region" description="Basic and acidic residues" evidence="11">
    <location>
        <begin position="390"/>
        <end position="409"/>
    </location>
</feature>
<dbReference type="GO" id="GO:0000393">
    <property type="term" value="P:spliceosomal conformational changes to generate catalytic conformation"/>
    <property type="evidence" value="ECO:0007669"/>
    <property type="project" value="UniProtKB-ARBA"/>
</dbReference>
<dbReference type="InterPro" id="IPR014756">
    <property type="entry name" value="Ig_E-set"/>
</dbReference>
<dbReference type="Proteomes" id="UP000011668">
    <property type="component" value="Unassembled WGS sequence"/>
</dbReference>
<evidence type="ECO:0000256" key="7">
    <source>
        <dbReference type="ARBA" id="ARBA00022840"/>
    </source>
</evidence>
<feature type="domain" description="Helicase ATP-binding" evidence="12">
    <location>
        <begin position="1684"/>
        <end position="1860"/>
    </location>
</feature>
<dbReference type="GO" id="GO:0003724">
    <property type="term" value="F:RNA helicase activity"/>
    <property type="evidence" value="ECO:0007669"/>
    <property type="project" value="UniProtKB-EC"/>
</dbReference>
<dbReference type="SMART" id="SM00487">
    <property type="entry name" value="DEXDc"/>
    <property type="match status" value="2"/>
</dbReference>
<dbReference type="InterPro" id="IPR002347">
    <property type="entry name" value="SDR_fam"/>
</dbReference>
<dbReference type="Pfam" id="PF23445">
    <property type="entry name" value="WHD_SNRNP200"/>
    <property type="match status" value="2"/>
</dbReference>
<dbReference type="PROSITE" id="PS51192">
    <property type="entry name" value="HELICASE_ATP_BIND_1"/>
    <property type="match status" value="2"/>
</dbReference>
<dbReference type="GO" id="GO:0003678">
    <property type="term" value="F:DNA helicase activity"/>
    <property type="evidence" value="ECO:0007669"/>
    <property type="project" value="TreeGrafter"/>
</dbReference>
<dbReference type="FunFam" id="1.10.150.20:FF:000004">
    <property type="entry name" value="U5 small nuclear ribonucleoprotein helicase"/>
    <property type="match status" value="1"/>
</dbReference>
<dbReference type="GO" id="GO:0005524">
    <property type="term" value="F:ATP binding"/>
    <property type="evidence" value="ECO:0007669"/>
    <property type="project" value="UniProtKB-KW"/>
</dbReference>
<dbReference type="SMART" id="SM00973">
    <property type="entry name" value="Sec63"/>
    <property type="match status" value="2"/>
</dbReference>
<evidence type="ECO:0000256" key="5">
    <source>
        <dbReference type="ARBA" id="ARBA00022801"/>
    </source>
</evidence>
<dbReference type="CDD" id="cd18021">
    <property type="entry name" value="DEXHc_Brr2_2"/>
    <property type="match status" value="1"/>
</dbReference>
<dbReference type="OrthoDB" id="5575at2759"/>
<dbReference type="HOGENOM" id="CLU_000335_1_0_1"/>
<dbReference type="PIRSF" id="PIRSF039073">
    <property type="entry name" value="BRR2"/>
    <property type="match status" value="1"/>
</dbReference>
<dbReference type="InterPro" id="IPR001650">
    <property type="entry name" value="Helicase_C-like"/>
</dbReference>
<evidence type="ECO:0000259" key="12">
    <source>
        <dbReference type="PROSITE" id="PS51192"/>
    </source>
</evidence>
<dbReference type="FunFam" id="3.40.50.300:FF:000254">
    <property type="entry name" value="U5 small nuclear ribonucleoprotein helicase"/>
    <property type="match status" value="1"/>
</dbReference>
<keyword evidence="4" id="KW-0547">Nucleotide-binding</keyword>
<feature type="region of interest" description="Disordered" evidence="11">
    <location>
        <begin position="557"/>
        <end position="599"/>
    </location>
</feature>
<dbReference type="Pfam" id="PF13561">
    <property type="entry name" value="adh_short_C2"/>
    <property type="match status" value="1"/>
</dbReference>
<evidence type="ECO:0000256" key="4">
    <source>
        <dbReference type="ARBA" id="ARBA00022741"/>
    </source>
</evidence>
<dbReference type="SUPFAM" id="SSF51735">
    <property type="entry name" value="NAD(P)-binding Rossmann-fold domains"/>
    <property type="match status" value="1"/>
</dbReference>
<dbReference type="FunFam" id="3.40.50.300:FF:000368">
    <property type="entry name" value="U5 small nuclear ribonucleoprotein 200 kDa helicase"/>
    <property type="match status" value="1"/>
</dbReference>
<dbReference type="InterPro" id="IPR036291">
    <property type="entry name" value="NAD(P)-bd_dom_sf"/>
</dbReference>
<dbReference type="InterPro" id="IPR057842">
    <property type="entry name" value="WH_MER3"/>
</dbReference>
<dbReference type="SMART" id="SM00382">
    <property type="entry name" value="AAA"/>
    <property type="match status" value="2"/>
</dbReference>
<evidence type="ECO:0000256" key="2">
    <source>
        <dbReference type="ARBA" id="ARBA00012552"/>
    </source>
</evidence>
<dbReference type="Pfam" id="PF21188">
    <property type="entry name" value="BRR2_plug"/>
    <property type="match status" value="1"/>
</dbReference>
<evidence type="ECO:0000256" key="6">
    <source>
        <dbReference type="ARBA" id="ARBA00022806"/>
    </source>
</evidence>
<evidence type="ECO:0000256" key="3">
    <source>
        <dbReference type="ARBA" id="ARBA00022737"/>
    </source>
</evidence>
<dbReference type="GO" id="GO:0016787">
    <property type="term" value="F:hydrolase activity"/>
    <property type="evidence" value="ECO:0007669"/>
    <property type="project" value="UniProtKB-KW"/>
</dbReference>
<protein>
    <recommendedName>
        <fullName evidence="2">RNA helicase</fullName>
        <ecNumber evidence="2">3.6.4.13</ecNumber>
    </recommendedName>
</protein>
<dbReference type="InterPro" id="IPR011545">
    <property type="entry name" value="DEAD/DEAH_box_helicase_dom"/>
</dbReference>
<dbReference type="PRINTS" id="PR00081">
    <property type="entry name" value="GDHRDH"/>
</dbReference>
<dbReference type="Gene3D" id="1.10.10.10">
    <property type="entry name" value="Winged helix-like DNA-binding domain superfamily/Winged helix DNA-binding domain"/>
    <property type="match status" value="2"/>
</dbReference>
<keyword evidence="7" id="KW-0067">ATP-binding</keyword>
<dbReference type="InterPro" id="IPR014001">
    <property type="entry name" value="Helicase_ATP-bd"/>
</dbReference>
<evidence type="ECO:0000256" key="11">
    <source>
        <dbReference type="SAM" id="MobiDB-lite"/>
    </source>
</evidence>
<dbReference type="STRING" id="983506.L8WYM5"/>
<keyword evidence="15" id="KW-1185">Reference proteome</keyword>
<dbReference type="SUPFAM" id="SSF52540">
    <property type="entry name" value="P-loop containing nucleoside triphosphate hydrolases"/>
    <property type="match status" value="4"/>
</dbReference>
<dbReference type="EMBL" id="AFRT01000983">
    <property type="protein sequence ID" value="ELU41853.1"/>
    <property type="molecule type" value="Genomic_DNA"/>
</dbReference>
<evidence type="ECO:0000259" key="13">
    <source>
        <dbReference type="PROSITE" id="PS51194"/>
    </source>
</evidence>
<dbReference type="Pfam" id="PF00271">
    <property type="entry name" value="Helicase_C"/>
    <property type="match status" value="1"/>
</dbReference>
<reference evidence="14 15" key="1">
    <citation type="journal article" date="2013" name="Nat. Commun.">
        <title>The evolution and pathogenic mechanisms of the rice sheath blight pathogen.</title>
        <authorList>
            <person name="Zheng A."/>
            <person name="Lin R."/>
            <person name="Xu L."/>
            <person name="Qin P."/>
            <person name="Tang C."/>
            <person name="Ai P."/>
            <person name="Zhang D."/>
            <person name="Liu Y."/>
            <person name="Sun Z."/>
            <person name="Feng H."/>
            <person name="Wang Y."/>
            <person name="Chen Y."/>
            <person name="Liang X."/>
            <person name="Fu R."/>
            <person name="Li Q."/>
            <person name="Zhang J."/>
            <person name="Yu X."/>
            <person name="Xie Z."/>
            <person name="Ding L."/>
            <person name="Guan P."/>
            <person name="Tang J."/>
            <person name="Liang Y."/>
            <person name="Wang S."/>
            <person name="Deng Q."/>
            <person name="Li S."/>
            <person name="Zhu J."/>
            <person name="Wang L."/>
            <person name="Liu H."/>
            <person name="Li P."/>
        </authorList>
    </citation>
    <scope>NUCLEOTIDE SEQUENCE [LARGE SCALE GENOMIC DNA]</scope>
    <source>
        <strain evidence="15">AG-1 IA</strain>
    </source>
</reference>
<dbReference type="Gene3D" id="1.10.3380.10">
    <property type="entry name" value="Sec63 N-terminal domain-like domain"/>
    <property type="match status" value="2"/>
</dbReference>
<comment type="catalytic activity">
    <reaction evidence="10">
        <text>ATP + H2O = ADP + phosphate + H(+)</text>
        <dbReference type="Rhea" id="RHEA:13065"/>
        <dbReference type="ChEBI" id="CHEBI:15377"/>
        <dbReference type="ChEBI" id="CHEBI:15378"/>
        <dbReference type="ChEBI" id="CHEBI:30616"/>
        <dbReference type="ChEBI" id="CHEBI:43474"/>
        <dbReference type="ChEBI" id="CHEBI:456216"/>
        <dbReference type="EC" id="3.6.4.13"/>
    </reaction>
</comment>
<evidence type="ECO:0000256" key="1">
    <source>
        <dbReference type="ARBA" id="ARBA00004123"/>
    </source>
</evidence>
<keyword evidence="9" id="KW-0539">Nucleus</keyword>
<dbReference type="FunFam" id="1.10.3380.10:FF:000001">
    <property type="entry name" value="U5 small nuclear ribonucleoprotein helicase"/>
    <property type="match status" value="1"/>
</dbReference>
<feature type="domain" description="Helicase ATP-binding" evidence="12">
    <location>
        <begin position="848"/>
        <end position="1032"/>
    </location>
</feature>
<dbReference type="PANTHER" id="PTHR47961:SF4">
    <property type="entry name" value="ACTIVATING SIGNAL COINTEGRATOR 1 COMPLEX SUBUNIT 3"/>
    <property type="match status" value="1"/>
</dbReference>
<keyword evidence="3" id="KW-0677">Repeat</keyword>
<feature type="region of interest" description="Disordered" evidence="11">
    <location>
        <begin position="532"/>
        <end position="551"/>
    </location>
</feature>
<dbReference type="PROSITE" id="PS51194">
    <property type="entry name" value="HELICASE_CTER"/>
    <property type="match status" value="1"/>
</dbReference>
<dbReference type="FunFam" id="1.10.150.20:FF:000013">
    <property type="entry name" value="U5 small nuclear ribonucleoprotein kDa helicase"/>
    <property type="match status" value="1"/>
</dbReference>
<evidence type="ECO:0000313" key="15">
    <source>
        <dbReference type="Proteomes" id="UP000011668"/>
    </source>
</evidence>
<dbReference type="GO" id="GO:0000712">
    <property type="term" value="P:resolution of meiotic recombination intermediates"/>
    <property type="evidence" value="ECO:0007669"/>
    <property type="project" value="TreeGrafter"/>
</dbReference>
<dbReference type="InterPro" id="IPR035892">
    <property type="entry name" value="C2_domain_sf"/>
</dbReference>
<dbReference type="Gene3D" id="1.10.150.20">
    <property type="entry name" value="5' to 3' exonuclease, C-terminal subdomain"/>
    <property type="match status" value="2"/>
</dbReference>
<name>L8WYM5_THACA</name>
<dbReference type="PANTHER" id="PTHR47961">
    <property type="entry name" value="DNA POLYMERASE THETA, PUTATIVE (AFU_ORTHOLOGUE AFUA_1G05260)-RELATED"/>
    <property type="match status" value="1"/>
</dbReference>
<dbReference type="InterPro" id="IPR041094">
    <property type="entry name" value="Brr2_helicase_PWI"/>
</dbReference>
<proteinExistence type="predicted"/>
<dbReference type="OMA" id="MNPKEFN"/>
<dbReference type="PROSITE" id="PS00061">
    <property type="entry name" value="ADH_SHORT"/>
    <property type="match status" value="1"/>
</dbReference>
<keyword evidence="8" id="KW-0521">NADP</keyword>
<dbReference type="Gene3D" id="3.40.50.720">
    <property type="entry name" value="NAD(P)-binding Rossmann-like Domain"/>
    <property type="match status" value="1"/>
</dbReference>
<dbReference type="FunFam" id="2.60.40.150:FF:000004">
    <property type="entry name" value="RNA helicase, activating signal cointegrator 1"/>
    <property type="match status" value="1"/>
</dbReference>
<dbReference type="FunFam" id="1.10.10.10:FF:000012">
    <property type="entry name" value="U5 small nuclear ribonucleoprotein helicase"/>
    <property type="match status" value="1"/>
</dbReference>
<dbReference type="FunFam" id="3.40.50.300:FF:000062">
    <property type="entry name" value="U5 small nuclear ribonucleoprotein helicase"/>
    <property type="match status" value="1"/>
</dbReference>
<dbReference type="FunFam" id="1.10.10.10:FF:000024">
    <property type="entry name" value="U5 small nuclear ribonucleoprotein helicase"/>
    <property type="match status" value="1"/>
</dbReference>
<dbReference type="SMART" id="SM00490">
    <property type="entry name" value="HELICc"/>
    <property type="match status" value="2"/>
</dbReference>
<dbReference type="InterPro" id="IPR027417">
    <property type="entry name" value="P-loop_NTPase"/>
</dbReference>
<sequence>MRAPGARDYGLDYHTFNKAELAMSFSVENLFNVKGKVALVTGGSQGIGKMVCEGSFHCSRKKSECDKTAQELTKIGPGTCISIPADLQDLGAVKRLIEQVSKNEKGESKTMPDAAFTKLLTLNVQRVFTLTQALLPLLREAAKQGGKEEGGWKDPARIINIGSVEGERVPRGETYAYSASKAAVAHLSRHLAGRLGSDGITSNTLACGPFQSKMMAETLRTQGDSILANVPLGRIGSPSDVAGAVLYLSSRAGAYVNGATIAIDGGSLVNFRNGQNFAANAFQTSQHRPHETVYRTPPSKDTRILVSSLCKPYWSSFTDAGLELLRRDLLIQHLFLGCCSVIFNTLLWLLDKNATLAGIIMGQYHRLYRSALPRRDREPDGAPETLVGRIDPKQMGDRVQRETPKDLEKKKKKAAAQDGTEKAAKRKGPATGFGYADIIEATQDVEGLTYRPRTAETREVYEMILASVHQALGDQAQDIVRSAADTVLETLKTETLKDFDKKKLIEEIIGTIPNDVFAQLVNLSKKITDYSADDETMADPDMERKDAEIDDEVGVAVVFEEEEEEEEDEDGGYEIRDESDDEEAGEEETEQTGDGQAAEDDAVVLGGESKRAGSSAATSDKVSPHDIDGFWLQRLLSATYTDAVAATDKTTAALQILSAESSLRDCENELMELFDYRNDMFNVVNLLTKNRDVIVWCTKLARSDDNERANIEVAMREKNVGWILKALAGGRTARANGDAMDVDPKLTKNVPTTATLAPGSTIQPRKTVDLEGMAFSQGGHLNSNKKVKLPEGSFKRTKKGYEEIHIPEPKPRPAVPGELVEISRLPAWAQEAFPGMPTLNRVQSKLFPVAFGQDDPLLLCAPTGAGKTNVAMLTILNELAKSRDEETGTFDLDSFKIVYVAPMKALVQEMVGSFTKRLQPFGVKVGELTGDSQLTKQQISETQIIVTTPEKWDVITRKSTDTSYTNLVRLIIIDEIHLLHDDRGPVLESIIARTIRRMEQNGEYVRLVGLSATLPNYKDVAKFLRVDEKKGLFYFDATYRPCGLRQEFIGVTEKKAIKRYQVMNEVCYEKVLDHAGKNQVLVFVHSRKETAKTAKFIRDMALEKETITQFVKPESASREILQTEVETVKDRNLIDLLPFGFGIHHAGMTREDRTLVEDLFNDGHLQVLVCTATLAWGVNLPAHTVIIKGTQIYNPEKGRWTELSSQDMLQMLGRAGRPQYDTFGEGVIITNHSELQYYLSLLNEQLPIESQFVAKLADNLNAEIVLGNVRNRDEAIQWLGYVRMLQTPVLYGIGVDYSEDDPHLIQKRADIAHTAAVMLEKCNLLKYDRKTGAFTSTELGRIASHYYVTYNSMSVYNQHLKSNMSTIELFRVFALSNEFKLIPVRQEEKLELAKLLERVPIPVKEGVDEPPAKINVLLQAYISQMKLDGFALVADMVYVTQSAGRILRAMFEICLKRGWAVPARAALDMCKMVERRMQFDKVPADVIRKAEGKQFPWYRYFDLTPPEIGELIGIQAAGKLVHRLVHSFPKLDLQAHVQPITRSLLRIDLTITPDFQWDERAHGTSQAFWIIVEDVDGEIILFHDQFVLRQRYAQAEHTVTLTIPMFEPVPPNYYVSLVSDRWLHSETRLPISFKHLLLPEKFPPPTPLLDLQPLPVVALRNKEFEAIYASKLETFNKIQTQVFQALYNSDEHVLIGAPTGSGKTICAEFALMRLWQKPEAGRAVCIEPYADMVEQRVAEWRAKFGNVQGGKEIVSLTGETSADLRQLELGDVIVCTPEQWDVLSRRWRQRKNVQNIDLLICDEIHLLGAEIGPVYEVVVSRTRYVSRETGHNVRIVAFGVSLASARDLGEWMGASAHNVFNFSPAWVFLVIFHIQSFTIPHFPSLMIAMAKPTYIAIKDYAPTKPVIAFVPSRRQCRLTADDILTYCAADGDEDRFLNIEMADLQPHLERVSEPGLVETLKHGVGYYHEALSKQDKRIVERLFEAGAIQLVIASRETCWSLPLTAYMVVIMGVQHYEGREHRYVDYPVPDVLQMMGRACRPGVDASSRCVLMCQQTRKEFYKKFLSEGLPIESHLTTNLLHDWFLAETAVKTIENKQDDILTWTYFYRRMMQNPNYYNLNNLGHEHLSDYLSELVENTLSELANSNSNDRSPDVTVHVYEMSLKETTKLKGLLEIVSSSAEFESIPIRRHEDGLLRRIYERVPVKIDSADYEAPYFKTFLLLQAHFSRLTLPPDLAADQALVLGKVLNLLSACVDVLSSGGRMNATNAMDLSQMCVQAVWESDSPLKQIPHFDAETIKRCKAAGVEAVYDVMEMEDDQRNEVLQMDARRDVAAFVNAYPSLEVSYELVEGEYTAGAPITMNVTLARDADDEDGDDQTVVAPFYPGKKMAQWWLVVGDPRTKQLLTIKRVTVAKTLRVKLEFALPAGEHRPQLLVICDSYMGADHDIRMDGIVVGAAVDSDDDEDEDEDMSE</sequence>
<evidence type="ECO:0000313" key="14">
    <source>
        <dbReference type="EMBL" id="ELU41853.1"/>
    </source>
</evidence>
<accession>L8WYM5</accession>
<evidence type="ECO:0000256" key="8">
    <source>
        <dbReference type="ARBA" id="ARBA00022857"/>
    </source>
</evidence>
<organism evidence="14 15">
    <name type="scientific">Thanatephorus cucumeris (strain AG1-IA)</name>
    <name type="common">Rice sheath blight fungus</name>
    <name type="synonym">Rhizoctonia solani</name>
    <dbReference type="NCBI Taxonomy" id="983506"/>
    <lineage>
        <taxon>Eukaryota</taxon>
        <taxon>Fungi</taxon>
        <taxon>Dikarya</taxon>
        <taxon>Basidiomycota</taxon>
        <taxon>Agaricomycotina</taxon>
        <taxon>Agaricomycetes</taxon>
        <taxon>Cantharellales</taxon>
        <taxon>Ceratobasidiaceae</taxon>
        <taxon>Rhizoctonia</taxon>
        <taxon>Rhizoctonia solani AG-1</taxon>
    </lineage>
</organism>
<comment type="caution">
    <text evidence="14">The sequence shown here is derived from an EMBL/GenBank/DDBJ whole genome shotgun (WGS) entry which is preliminary data.</text>
</comment>
<dbReference type="InterPro" id="IPR020904">
    <property type="entry name" value="Sc_DH/Rdtase_CS"/>
</dbReference>
<dbReference type="EC" id="3.6.4.13" evidence="2"/>
<feature type="region of interest" description="Disordered" evidence="11">
    <location>
        <begin position="374"/>
        <end position="428"/>
    </location>
</feature>
<dbReference type="InterPro" id="IPR050474">
    <property type="entry name" value="Hel308_SKI2-like"/>
</dbReference>
<dbReference type="Pfam" id="PF02889">
    <property type="entry name" value="Sec63"/>
    <property type="match status" value="2"/>
</dbReference>
<feature type="domain" description="Helicase C-terminal" evidence="13">
    <location>
        <begin position="1043"/>
        <end position="1260"/>
    </location>
</feature>
<dbReference type="CDD" id="cd18795">
    <property type="entry name" value="SF2_C_Ski2"/>
    <property type="match status" value="1"/>
</dbReference>
<dbReference type="InterPro" id="IPR003593">
    <property type="entry name" value="AAA+_ATPase"/>
</dbReference>
<dbReference type="FunFam" id="3.40.50.300:FF:000102">
    <property type="entry name" value="RNA helicase, activating signal cointegrator 1"/>
    <property type="match status" value="1"/>
</dbReference>
<evidence type="ECO:0000256" key="10">
    <source>
        <dbReference type="ARBA" id="ARBA00047984"/>
    </source>
</evidence>
<dbReference type="Pfam" id="PF00270">
    <property type="entry name" value="DEAD"/>
    <property type="match status" value="2"/>
</dbReference>
<dbReference type="GO" id="GO:0003676">
    <property type="term" value="F:nucleic acid binding"/>
    <property type="evidence" value="ECO:0007669"/>
    <property type="project" value="InterPro"/>
</dbReference>
<dbReference type="InterPro" id="IPR004179">
    <property type="entry name" value="Sec63-dom"/>
</dbReference>
<dbReference type="CDD" id="cd18019">
    <property type="entry name" value="DEXHc_Brr2_1"/>
    <property type="match status" value="1"/>
</dbReference>
<dbReference type="Gene3D" id="2.60.40.150">
    <property type="entry name" value="C2 domain"/>
    <property type="match status" value="2"/>
</dbReference>
<keyword evidence="6 14" id="KW-0347">Helicase</keyword>
<keyword evidence="5" id="KW-0378">Hydrolase</keyword>